<evidence type="ECO:0000313" key="5">
    <source>
        <dbReference type="EMBL" id="ADZ84752.1"/>
    </source>
</evidence>
<evidence type="ECO:0000256" key="3">
    <source>
        <dbReference type="ARBA" id="ARBA00023163"/>
    </source>
</evidence>
<dbReference type="EMBL" id="CP002582">
    <property type="protein sequence ID" value="ADZ84752.1"/>
    <property type="molecule type" value="Genomic_DNA"/>
</dbReference>
<name>F2JNH6_CELLD</name>
<dbReference type="PANTHER" id="PTHR42756:SF1">
    <property type="entry name" value="TRANSCRIPTIONAL REPRESSOR OF EMRAB OPERON"/>
    <property type="match status" value="1"/>
</dbReference>
<dbReference type="KEGG" id="cle:Clole_3056"/>
<keyword evidence="1" id="KW-0805">Transcription regulation</keyword>
<organism evidence="5 6">
    <name type="scientific">Cellulosilyticum lentocellum (strain ATCC 49066 / DSM 5427 / NCIMB 11756 / RHM5)</name>
    <name type="common">Clostridium lentocellum</name>
    <dbReference type="NCBI Taxonomy" id="642492"/>
    <lineage>
        <taxon>Bacteria</taxon>
        <taxon>Bacillati</taxon>
        <taxon>Bacillota</taxon>
        <taxon>Clostridia</taxon>
        <taxon>Lachnospirales</taxon>
        <taxon>Cellulosilyticaceae</taxon>
        <taxon>Cellulosilyticum</taxon>
    </lineage>
</organism>
<dbReference type="STRING" id="642492.Clole_3056"/>
<evidence type="ECO:0000256" key="1">
    <source>
        <dbReference type="ARBA" id="ARBA00023015"/>
    </source>
</evidence>
<dbReference type="GO" id="GO:0003700">
    <property type="term" value="F:DNA-binding transcription factor activity"/>
    <property type="evidence" value="ECO:0007669"/>
    <property type="project" value="InterPro"/>
</dbReference>
<sequence>MEDSIEIVNTLLVNSFNKILTLEKDVLKEGPFSELTITELHAIEAIELKGKTMTETAHKLGITVGSLTVTINRLVKKEYVVRSDKEGDRRLVQLTLTKKGKLAWRLHDHFHRHMVRRMLQGLKEEEHQVLIQSLESLVHFVEEQQAYFKAKQFEENKL</sequence>
<keyword evidence="3" id="KW-0804">Transcription</keyword>
<evidence type="ECO:0000313" key="6">
    <source>
        <dbReference type="Proteomes" id="UP000008467"/>
    </source>
</evidence>
<dbReference type="InterPro" id="IPR000835">
    <property type="entry name" value="HTH_MarR-typ"/>
</dbReference>
<dbReference type="RefSeq" id="WP_013658031.1">
    <property type="nucleotide sequence ID" value="NC_015275.1"/>
</dbReference>
<dbReference type="InterPro" id="IPR036390">
    <property type="entry name" value="WH_DNA-bd_sf"/>
</dbReference>
<protein>
    <submittedName>
        <fullName evidence="5">Regulatory protein MarR</fullName>
    </submittedName>
</protein>
<dbReference type="InterPro" id="IPR036388">
    <property type="entry name" value="WH-like_DNA-bd_sf"/>
</dbReference>
<dbReference type="eggNOG" id="COG1846">
    <property type="taxonomic scope" value="Bacteria"/>
</dbReference>
<dbReference type="SUPFAM" id="SSF46785">
    <property type="entry name" value="Winged helix' DNA-binding domain"/>
    <property type="match status" value="1"/>
</dbReference>
<dbReference type="Gene3D" id="1.10.10.10">
    <property type="entry name" value="Winged helix-like DNA-binding domain superfamily/Winged helix DNA-binding domain"/>
    <property type="match status" value="1"/>
</dbReference>
<feature type="domain" description="HTH marR-type" evidence="4">
    <location>
        <begin position="1"/>
        <end position="139"/>
    </location>
</feature>
<keyword evidence="6" id="KW-1185">Reference proteome</keyword>
<dbReference type="PRINTS" id="PR00598">
    <property type="entry name" value="HTHMARR"/>
</dbReference>
<dbReference type="Proteomes" id="UP000008467">
    <property type="component" value="Chromosome"/>
</dbReference>
<evidence type="ECO:0000256" key="2">
    <source>
        <dbReference type="ARBA" id="ARBA00023125"/>
    </source>
</evidence>
<reference evidence="5 6" key="1">
    <citation type="journal article" date="2011" name="J. Bacteriol.">
        <title>Complete genome sequence of the cellulose-degrading bacterium Cellulosilyticum lentocellum.</title>
        <authorList>
            <consortium name="US DOE Joint Genome Institute"/>
            <person name="Miller D.A."/>
            <person name="Suen G."/>
            <person name="Bruce D."/>
            <person name="Copeland A."/>
            <person name="Cheng J.F."/>
            <person name="Detter C."/>
            <person name="Goodwin L.A."/>
            <person name="Han C.S."/>
            <person name="Hauser L.J."/>
            <person name="Land M.L."/>
            <person name="Lapidus A."/>
            <person name="Lucas S."/>
            <person name="Meincke L."/>
            <person name="Pitluck S."/>
            <person name="Tapia R."/>
            <person name="Teshima H."/>
            <person name="Woyke T."/>
            <person name="Fox B.G."/>
            <person name="Angert E.R."/>
            <person name="Currie C.R."/>
        </authorList>
    </citation>
    <scope>NUCLEOTIDE SEQUENCE [LARGE SCALE GENOMIC DNA]</scope>
    <source>
        <strain evidence="6">ATCC 49066 / DSM 5427 / NCIMB 11756 / RHM5</strain>
    </source>
</reference>
<dbReference type="PANTHER" id="PTHR42756">
    <property type="entry name" value="TRANSCRIPTIONAL REGULATOR, MARR"/>
    <property type="match status" value="1"/>
</dbReference>
<dbReference type="Pfam" id="PF01047">
    <property type="entry name" value="MarR"/>
    <property type="match status" value="1"/>
</dbReference>
<dbReference type="GO" id="GO:0003677">
    <property type="term" value="F:DNA binding"/>
    <property type="evidence" value="ECO:0007669"/>
    <property type="project" value="UniProtKB-KW"/>
</dbReference>
<proteinExistence type="predicted"/>
<gene>
    <name evidence="5" type="ordered locus">Clole_3056</name>
</gene>
<dbReference type="AlphaFoldDB" id="F2JNH6"/>
<keyword evidence="2" id="KW-0238">DNA-binding</keyword>
<dbReference type="HOGENOM" id="CLU_083287_11_1_9"/>
<evidence type="ECO:0000259" key="4">
    <source>
        <dbReference type="PROSITE" id="PS50995"/>
    </source>
</evidence>
<dbReference type="SMART" id="SM00347">
    <property type="entry name" value="HTH_MARR"/>
    <property type="match status" value="1"/>
</dbReference>
<accession>F2JNH6</accession>
<dbReference type="PROSITE" id="PS50995">
    <property type="entry name" value="HTH_MARR_2"/>
    <property type="match status" value="1"/>
</dbReference>